<organism evidence="1">
    <name type="scientific">marine metagenome</name>
    <dbReference type="NCBI Taxonomy" id="408172"/>
    <lineage>
        <taxon>unclassified sequences</taxon>
        <taxon>metagenomes</taxon>
        <taxon>ecological metagenomes</taxon>
    </lineage>
</organism>
<sequence>MDRRFVKTKVCVLLQDVSAIEVTGFSDKFLIFYVDYRDLIFCALHT</sequence>
<proteinExistence type="predicted"/>
<name>A0A382C7A9_9ZZZZ</name>
<protein>
    <submittedName>
        <fullName evidence="1">Uncharacterized protein</fullName>
    </submittedName>
</protein>
<accession>A0A382C7A9</accession>
<dbReference type="AlphaFoldDB" id="A0A382C7A9"/>
<reference evidence="1" key="1">
    <citation type="submission" date="2018-05" db="EMBL/GenBank/DDBJ databases">
        <authorList>
            <person name="Lanie J.A."/>
            <person name="Ng W.-L."/>
            <person name="Kazmierczak K.M."/>
            <person name="Andrzejewski T.M."/>
            <person name="Davidsen T.M."/>
            <person name="Wayne K.J."/>
            <person name="Tettelin H."/>
            <person name="Glass J.I."/>
            <person name="Rusch D."/>
            <person name="Podicherti R."/>
            <person name="Tsui H.-C.T."/>
            <person name="Winkler M.E."/>
        </authorList>
    </citation>
    <scope>NUCLEOTIDE SEQUENCE</scope>
</reference>
<gene>
    <name evidence="1" type="ORF">METZ01_LOCUS174603</name>
</gene>
<evidence type="ECO:0000313" key="1">
    <source>
        <dbReference type="EMBL" id="SVB21749.1"/>
    </source>
</evidence>
<dbReference type="EMBL" id="UINC01033062">
    <property type="protein sequence ID" value="SVB21749.1"/>
    <property type="molecule type" value="Genomic_DNA"/>
</dbReference>